<reference evidence="1 2" key="1">
    <citation type="submission" date="2018-09" db="EMBL/GenBank/DDBJ databases">
        <title>Draft genome of a novel serratia sp. strain with antifungal activity.</title>
        <authorList>
            <person name="Dichmann S.I."/>
            <person name="Park B.P."/>
            <person name="Pathiraja D."/>
            <person name="Choi I.-G."/>
            <person name="Stougaard P."/>
            <person name="Hennessy R.C."/>
        </authorList>
    </citation>
    <scope>NUCLEOTIDE SEQUENCE [LARGE SCALE GENOMIC DNA]</scope>
    <source>
        <strain evidence="1 2">S40</strain>
    </source>
</reference>
<dbReference type="Proteomes" id="UP000284338">
    <property type="component" value="Unassembled WGS sequence"/>
</dbReference>
<evidence type="ECO:0000313" key="1">
    <source>
        <dbReference type="EMBL" id="RJF54058.1"/>
    </source>
</evidence>
<accession>A0AA92X4E1</accession>
<sequence length="69" mass="8524">MSERDNTLHHYNQWHINIIILMKNYAPHTDCQAFNIFQFYAYEIILIFKIFHDGKFPIRVFFKKNVYLL</sequence>
<protein>
    <submittedName>
        <fullName evidence="1">Uncharacterized protein</fullName>
    </submittedName>
</protein>
<dbReference type="EMBL" id="QYYG01000007">
    <property type="protein sequence ID" value="RJF54058.1"/>
    <property type="molecule type" value="Genomic_DNA"/>
</dbReference>
<keyword evidence="2" id="KW-1185">Reference proteome</keyword>
<proteinExistence type="predicted"/>
<dbReference type="AlphaFoldDB" id="A0AA92X4E1"/>
<organism evidence="1 2">
    <name type="scientific">Serratia inhibens</name>
    <dbReference type="NCBI Taxonomy" id="2338073"/>
    <lineage>
        <taxon>Bacteria</taxon>
        <taxon>Pseudomonadati</taxon>
        <taxon>Pseudomonadota</taxon>
        <taxon>Gammaproteobacteria</taxon>
        <taxon>Enterobacterales</taxon>
        <taxon>Yersiniaceae</taxon>
        <taxon>Serratia</taxon>
    </lineage>
</organism>
<evidence type="ECO:0000313" key="2">
    <source>
        <dbReference type="Proteomes" id="UP000284338"/>
    </source>
</evidence>
<name>A0AA92X4E1_9GAMM</name>
<gene>
    <name evidence="1" type="ORF">D4100_18965</name>
</gene>
<comment type="caution">
    <text evidence="1">The sequence shown here is derived from an EMBL/GenBank/DDBJ whole genome shotgun (WGS) entry which is preliminary data.</text>
</comment>